<dbReference type="AlphaFoldDB" id="W4K4U8"/>
<sequence>MDPSRFVPKVRVEELMTIVRRMIQTKGQPHIVIREAVTQLLYISAVRWYTKSFTQKQLNAFATHASRYFELYLPTGSIEIAHTQRYTHRTGKSELCILATRPLAPGTVITELKGSMADLTEQEDQELKSADRRQPSGGIRRDFSVIHSKQLKKNHLFLGPARFVNHDCDNNCELFREGRYITFRVIRPIAVGEEVTAHYGDAYFGRGNRHCLCETCERNGVGG</sequence>
<dbReference type="Gene3D" id="2.170.270.10">
    <property type="entry name" value="SET domain"/>
    <property type="match status" value="1"/>
</dbReference>
<dbReference type="PANTHER" id="PTHR12977:SF4">
    <property type="entry name" value="HISTONE-LYSINE N-METHYLTRANSFERASE KMT5B"/>
    <property type="match status" value="1"/>
</dbReference>
<gene>
    <name evidence="2" type="ORF">HETIRDRAFT_246877</name>
</gene>
<dbReference type="Proteomes" id="UP000030671">
    <property type="component" value="Unassembled WGS sequence"/>
</dbReference>
<dbReference type="PANTHER" id="PTHR12977">
    <property type="entry name" value="SUPPRESSOR OF VARIEGATION 4-20-RELATED"/>
    <property type="match status" value="1"/>
</dbReference>
<dbReference type="CDD" id="cd10524">
    <property type="entry name" value="SET_Suv4-20-like"/>
    <property type="match status" value="1"/>
</dbReference>
<dbReference type="GeneID" id="20669132"/>
<dbReference type="PROSITE" id="PS50280">
    <property type="entry name" value="SET"/>
    <property type="match status" value="1"/>
</dbReference>
<feature type="non-terminal residue" evidence="2">
    <location>
        <position position="223"/>
    </location>
</feature>
<dbReference type="InterPro" id="IPR039977">
    <property type="entry name" value="Suv4-20/Set9"/>
</dbReference>
<accession>W4K4U8</accession>
<protein>
    <recommendedName>
        <fullName evidence="1">SET domain-containing protein</fullName>
    </recommendedName>
</protein>
<name>W4K4U8_HETIT</name>
<dbReference type="eggNOG" id="KOG2589">
    <property type="taxonomic scope" value="Eukaryota"/>
</dbReference>
<dbReference type="OrthoDB" id="6627536at2759"/>
<dbReference type="InterPro" id="IPR001214">
    <property type="entry name" value="SET_dom"/>
</dbReference>
<dbReference type="KEGG" id="hir:HETIRDRAFT_246877"/>
<dbReference type="RefSeq" id="XP_009547528.1">
    <property type="nucleotide sequence ID" value="XM_009549233.1"/>
</dbReference>
<dbReference type="InParanoid" id="W4K4U8"/>
<organism evidence="2 3">
    <name type="scientific">Heterobasidion irregulare (strain TC 32-1)</name>
    <dbReference type="NCBI Taxonomy" id="747525"/>
    <lineage>
        <taxon>Eukaryota</taxon>
        <taxon>Fungi</taxon>
        <taxon>Dikarya</taxon>
        <taxon>Basidiomycota</taxon>
        <taxon>Agaricomycotina</taxon>
        <taxon>Agaricomycetes</taxon>
        <taxon>Russulales</taxon>
        <taxon>Bondarzewiaceae</taxon>
        <taxon>Heterobasidion</taxon>
        <taxon>Heterobasidion annosum species complex</taxon>
    </lineage>
</organism>
<evidence type="ECO:0000313" key="3">
    <source>
        <dbReference type="Proteomes" id="UP000030671"/>
    </source>
</evidence>
<dbReference type="EMBL" id="KI925459">
    <property type="protein sequence ID" value="ETW80827.1"/>
    <property type="molecule type" value="Genomic_DNA"/>
</dbReference>
<dbReference type="GO" id="GO:0005634">
    <property type="term" value="C:nucleus"/>
    <property type="evidence" value="ECO:0007669"/>
    <property type="project" value="TreeGrafter"/>
</dbReference>
<dbReference type="HOGENOM" id="CLU_074503_0_0_1"/>
<dbReference type="Pfam" id="PF00856">
    <property type="entry name" value="SET"/>
    <property type="match status" value="1"/>
</dbReference>
<feature type="domain" description="SET" evidence="1">
    <location>
        <begin position="76"/>
        <end position="200"/>
    </location>
</feature>
<keyword evidence="3" id="KW-1185">Reference proteome</keyword>
<proteinExistence type="predicted"/>
<dbReference type="InterPro" id="IPR046341">
    <property type="entry name" value="SET_dom_sf"/>
</dbReference>
<dbReference type="SMART" id="SM00317">
    <property type="entry name" value="SET"/>
    <property type="match status" value="1"/>
</dbReference>
<evidence type="ECO:0000313" key="2">
    <source>
        <dbReference type="EMBL" id="ETW80827.1"/>
    </source>
</evidence>
<evidence type="ECO:0000259" key="1">
    <source>
        <dbReference type="PROSITE" id="PS50280"/>
    </source>
</evidence>
<dbReference type="GO" id="GO:0042799">
    <property type="term" value="F:histone H4K20 methyltransferase activity"/>
    <property type="evidence" value="ECO:0007669"/>
    <property type="project" value="TreeGrafter"/>
</dbReference>
<dbReference type="STRING" id="747525.W4K4U8"/>
<dbReference type="SUPFAM" id="SSF82199">
    <property type="entry name" value="SET domain"/>
    <property type="match status" value="1"/>
</dbReference>
<reference evidence="2 3" key="1">
    <citation type="journal article" date="2012" name="New Phytol.">
        <title>Insight into trade-off between wood decay and parasitism from the genome of a fungal forest pathogen.</title>
        <authorList>
            <person name="Olson A."/>
            <person name="Aerts A."/>
            <person name="Asiegbu F."/>
            <person name="Belbahri L."/>
            <person name="Bouzid O."/>
            <person name="Broberg A."/>
            <person name="Canback B."/>
            <person name="Coutinho P.M."/>
            <person name="Cullen D."/>
            <person name="Dalman K."/>
            <person name="Deflorio G."/>
            <person name="van Diepen L.T."/>
            <person name="Dunand C."/>
            <person name="Duplessis S."/>
            <person name="Durling M."/>
            <person name="Gonthier P."/>
            <person name="Grimwood J."/>
            <person name="Fossdal C.G."/>
            <person name="Hansson D."/>
            <person name="Henrissat B."/>
            <person name="Hietala A."/>
            <person name="Himmelstrand K."/>
            <person name="Hoffmeister D."/>
            <person name="Hogberg N."/>
            <person name="James T.Y."/>
            <person name="Karlsson M."/>
            <person name="Kohler A."/>
            <person name="Kues U."/>
            <person name="Lee Y.H."/>
            <person name="Lin Y.C."/>
            <person name="Lind M."/>
            <person name="Lindquist E."/>
            <person name="Lombard V."/>
            <person name="Lucas S."/>
            <person name="Lunden K."/>
            <person name="Morin E."/>
            <person name="Murat C."/>
            <person name="Park J."/>
            <person name="Raffaello T."/>
            <person name="Rouze P."/>
            <person name="Salamov A."/>
            <person name="Schmutz J."/>
            <person name="Solheim H."/>
            <person name="Stahlberg J."/>
            <person name="Velez H."/>
            <person name="de Vries R.P."/>
            <person name="Wiebenga A."/>
            <person name="Woodward S."/>
            <person name="Yakovlev I."/>
            <person name="Garbelotto M."/>
            <person name="Martin F."/>
            <person name="Grigoriev I.V."/>
            <person name="Stenlid J."/>
        </authorList>
    </citation>
    <scope>NUCLEOTIDE SEQUENCE [LARGE SCALE GENOMIC DNA]</scope>
    <source>
        <strain evidence="2 3">TC 32-1</strain>
    </source>
</reference>